<gene>
    <name evidence="4" type="ORF">GTQ48_01770</name>
</gene>
<dbReference type="InterPro" id="IPR052155">
    <property type="entry name" value="Biofilm_reg_signaling"/>
</dbReference>
<accession>A0A6N9TCT0</accession>
<dbReference type="SUPFAM" id="SSF55073">
    <property type="entry name" value="Nucleotide cyclase"/>
    <property type="match status" value="1"/>
</dbReference>
<dbReference type="EMBL" id="JAAAWO010000001">
    <property type="protein sequence ID" value="NDW14262.1"/>
    <property type="molecule type" value="Genomic_DNA"/>
</dbReference>
<dbReference type="CDD" id="cd01948">
    <property type="entry name" value="EAL"/>
    <property type="match status" value="1"/>
</dbReference>
<evidence type="ECO:0000256" key="1">
    <source>
        <dbReference type="SAM" id="Phobius"/>
    </source>
</evidence>
<dbReference type="PROSITE" id="PS50887">
    <property type="entry name" value="GGDEF"/>
    <property type="match status" value="1"/>
</dbReference>
<dbReference type="Gene3D" id="3.30.70.270">
    <property type="match status" value="1"/>
</dbReference>
<dbReference type="Gene3D" id="3.20.20.450">
    <property type="entry name" value="EAL domain"/>
    <property type="match status" value="1"/>
</dbReference>
<feature type="domain" description="EAL" evidence="2">
    <location>
        <begin position="422"/>
        <end position="671"/>
    </location>
</feature>
<evidence type="ECO:0000313" key="5">
    <source>
        <dbReference type="Proteomes" id="UP000471381"/>
    </source>
</evidence>
<keyword evidence="1" id="KW-0472">Membrane</keyword>
<dbReference type="PROSITE" id="PS50883">
    <property type="entry name" value="EAL"/>
    <property type="match status" value="1"/>
</dbReference>
<protein>
    <submittedName>
        <fullName evidence="4">EAL domain-containing protein</fullName>
    </submittedName>
</protein>
<dbReference type="SMART" id="SM00052">
    <property type="entry name" value="EAL"/>
    <property type="match status" value="1"/>
</dbReference>
<keyword evidence="1" id="KW-0812">Transmembrane</keyword>
<dbReference type="InterPro" id="IPR043128">
    <property type="entry name" value="Rev_trsase/Diguanyl_cyclase"/>
</dbReference>
<dbReference type="InterPro" id="IPR035919">
    <property type="entry name" value="EAL_sf"/>
</dbReference>
<dbReference type="AlphaFoldDB" id="A0A6N9TCT0"/>
<dbReference type="Proteomes" id="UP000471381">
    <property type="component" value="Unassembled WGS sequence"/>
</dbReference>
<feature type="transmembrane region" description="Helical" evidence="1">
    <location>
        <begin position="167"/>
        <end position="188"/>
    </location>
</feature>
<dbReference type="SMART" id="SM00267">
    <property type="entry name" value="GGDEF"/>
    <property type="match status" value="1"/>
</dbReference>
<dbReference type="InterPro" id="IPR000160">
    <property type="entry name" value="GGDEF_dom"/>
</dbReference>
<comment type="caution">
    <text evidence="4">The sequence shown here is derived from an EMBL/GenBank/DDBJ whole genome shotgun (WGS) entry which is preliminary data.</text>
</comment>
<dbReference type="NCBIfam" id="TIGR00254">
    <property type="entry name" value="GGDEF"/>
    <property type="match status" value="1"/>
</dbReference>
<feature type="domain" description="GGDEF" evidence="3">
    <location>
        <begin position="282"/>
        <end position="413"/>
    </location>
</feature>
<keyword evidence="5" id="KW-1185">Reference proteome</keyword>
<organism evidence="4 5">
    <name type="scientific">Alteromonas genovensis</name>
    <dbReference type="NCBI Taxonomy" id="471225"/>
    <lineage>
        <taxon>Bacteria</taxon>
        <taxon>Pseudomonadati</taxon>
        <taxon>Pseudomonadota</taxon>
        <taxon>Gammaproteobacteria</taxon>
        <taxon>Alteromonadales</taxon>
        <taxon>Alteromonadaceae</taxon>
        <taxon>Alteromonas/Salinimonas group</taxon>
        <taxon>Alteromonas</taxon>
    </lineage>
</organism>
<keyword evidence="1" id="KW-1133">Transmembrane helix</keyword>
<feature type="transmembrane region" description="Helical" evidence="1">
    <location>
        <begin position="25"/>
        <end position="43"/>
    </location>
</feature>
<feature type="transmembrane region" description="Helical" evidence="1">
    <location>
        <begin position="55"/>
        <end position="70"/>
    </location>
</feature>
<dbReference type="CDD" id="cd01949">
    <property type="entry name" value="GGDEF"/>
    <property type="match status" value="1"/>
</dbReference>
<dbReference type="InterPro" id="IPR001633">
    <property type="entry name" value="EAL_dom"/>
</dbReference>
<evidence type="ECO:0000259" key="2">
    <source>
        <dbReference type="PROSITE" id="PS50883"/>
    </source>
</evidence>
<dbReference type="PANTHER" id="PTHR44757:SF2">
    <property type="entry name" value="BIOFILM ARCHITECTURE MAINTENANCE PROTEIN MBAA"/>
    <property type="match status" value="1"/>
</dbReference>
<evidence type="ECO:0000313" key="4">
    <source>
        <dbReference type="EMBL" id="NDW14262.1"/>
    </source>
</evidence>
<proteinExistence type="predicted"/>
<dbReference type="RefSeq" id="WP_163104826.1">
    <property type="nucleotide sequence ID" value="NZ_JAAAWO010000001.1"/>
</dbReference>
<dbReference type="Pfam" id="PF00990">
    <property type="entry name" value="GGDEF"/>
    <property type="match status" value="1"/>
</dbReference>
<dbReference type="Pfam" id="PF00563">
    <property type="entry name" value="EAL"/>
    <property type="match status" value="1"/>
</dbReference>
<reference evidence="4 5" key="1">
    <citation type="submission" date="2020-01" db="EMBL/GenBank/DDBJ databases">
        <title>Genomes of bacteria type strains.</title>
        <authorList>
            <person name="Chen J."/>
            <person name="Zhu S."/>
            <person name="Yang J."/>
        </authorList>
    </citation>
    <scope>NUCLEOTIDE SEQUENCE [LARGE SCALE GENOMIC DNA]</scope>
    <source>
        <strain evidence="4 5">LMG 24078</strain>
    </source>
</reference>
<sequence>MHLYDDDIPKESVDRDTVNMLMENSAVGLVITAFLFSGLIFFFQPTDSSVSQIKLSLLFAMAITLFARWVDSFYWRKRLRGTEFNPTPALLRFSVGLIATGTIWALYTTLLYDSMGMIELAVTMVVIANMAAGGSTFLAPSKILVVFYETVLILPISVCALFNNDEFFVLGVFGIVFWAGLFASAFRYNNFFIKTVQLKAKNMMLVEQMKRERQQTDRVNQLLRNTNQRLDDVNGSLEMKVQKRTEDLFRLSNHDPLTSLLNRNGLLKHMNPLLEKTKAVDGTFAVLFVDLDGFKQVNDSLGHKIGDIVLTEIAQRLSKYCETNLLARWGGDEFVALLPYVTVDIAKTVAHAMRSGIAIPVTANKNQITLDATIGIAMFPEHGHTAMDLIQHADLTMYDQKRRQRGSVGVFNEALHDEVKREQRLCERLRNAIDNDELCVHYQPIINVNTNALSSVEALLRWSCDGENITPDVFIPLAERSGMMPEIGAWVLNRALIDLSHWSASDAMCLSVNVSIAQLLDDEFIKILDNALQTTQVAPQRLSLEVTESVFANDEELVTQRLQGLVRRGVKISIDDFGTGYSSLFRLQTMPFNFIKIDRSFVKNTSEESDTIIRATLLMAKEFGCETIAEGIETEQQFKHLAMLGTDYLQGFYFAKPMKLEDLKNWYNEKN</sequence>
<dbReference type="PANTHER" id="PTHR44757">
    <property type="entry name" value="DIGUANYLATE CYCLASE DGCP"/>
    <property type="match status" value="1"/>
</dbReference>
<dbReference type="InterPro" id="IPR029787">
    <property type="entry name" value="Nucleotide_cyclase"/>
</dbReference>
<evidence type="ECO:0000259" key="3">
    <source>
        <dbReference type="PROSITE" id="PS50887"/>
    </source>
</evidence>
<name>A0A6N9TCT0_9ALTE</name>
<feature type="transmembrane region" description="Helical" evidence="1">
    <location>
        <begin position="143"/>
        <end position="162"/>
    </location>
</feature>
<feature type="transmembrane region" description="Helical" evidence="1">
    <location>
        <begin position="90"/>
        <end position="110"/>
    </location>
</feature>
<dbReference type="SUPFAM" id="SSF141868">
    <property type="entry name" value="EAL domain-like"/>
    <property type="match status" value="1"/>
</dbReference>